<protein>
    <submittedName>
        <fullName evidence="1">Uncharacterized protein</fullName>
    </submittedName>
</protein>
<comment type="caution">
    <text evidence="1">The sequence shown here is derived from an EMBL/GenBank/DDBJ whole genome shotgun (WGS) entry which is preliminary data.</text>
</comment>
<reference evidence="1 2" key="1">
    <citation type="submission" date="2019-07" db="EMBL/GenBank/DDBJ databases">
        <title>Whole genome shotgun sequence of Cellulomonas composti NBRC 100758.</title>
        <authorList>
            <person name="Hosoyama A."/>
            <person name="Uohara A."/>
            <person name="Ohji S."/>
            <person name="Ichikawa N."/>
        </authorList>
    </citation>
    <scope>NUCLEOTIDE SEQUENCE [LARGE SCALE GENOMIC DNA]</scope>
    <source>
        <strain evidence="1 2">NBRC 100758</strain>
    </source>
</reference>
<accession>A0A511JBK1</accession>
<dbReference type="EMBL" id="BJWG01000008">
    <property type="protein sequence ID" value="GEL95371.1"/>
    <property type="molecule type" value="Genomic_DNA"/>
</dbReference>
<dbReference type="AlphaFoldDB" id="A0A511JBK1"/>
<sequence>MSDATKRALDDAIRAHVADESSGFVTAWALVAGVMDDPDADVRSEWPDGQPGYITVGLAASLGEMTKVRGNE</sequence>
<dbReference type="RefSeq" id="WP_146843012.1">
    <property type="nucleotide sequence ID" value="NZ_BJWG01000008.1"/>
</dbReference>
<name>A0A511JBK1_9CELL</name>
<keyword evidence="2" id="KW-1185">Reference proteome</keyword>
<dbReference type="Proteomes" id="UP000321720">
    <property type="component" value="Unassembled WGS sequence"/>
</dbReference>
<evidence type="ECO:0000313" key="2">
    <source>
        <dbReference type="Proteomes" id="UP000321720"/>
    </source>
</evidence>
<organism evidence="1 2">
    <name type="scientific">Cellulomonas composti</name>
    <dbReference type="NCBI Taxonomy" id="266130"/>
    <lineage>
        <taxon>Bacteria</taxon>
        <taxon>Bacillati</taxon>
        <taxon>Actinomycetota</taxon>
        <taxon>Actinomycetes</taxon>
        <taxon>Micrococcales</taxon>
        <taxon>Cellulomonadaceae</taxon>
        <taxon>Cellulomonas</taxon>
    </lineage>
</organism>
<dbReference type="OrthoDB" id="9988973at2"/>
<proteinExistence type="predicted"/>
<evidence type="ECO:0000313" key="1">
    <source>
        <dbReference type="EMBL" id="GEL95371.1"/>
    </source>
</evidence>
<gene>
    <name evidence="1" type="ORF">CCO02nite_20290</name>
</gene>